<reference evidence="1" key="1">
    <citation type="submission" date="2018-05" db="EMBL/GenBank/DDBJ databases">
        <authorList>
            <person name="Lanie J.A."/>
            <person name="Ng W.-L."/>
            <person name="Kazmierczak K.M."/>
            <person name="Andrzejewski T.M."/>
            <person name="Davidsen T.M."/>
            <person name="Wayne K.J."/>
            <person name="Tettelin H."/>
            <person name="Glass J.I."/>
            <person name="Rusch D."/>
            <person name="Podicherti R."/>
            <person name="Tsui H.-C.T."/>
            <person name="Winkler M.E."/>
        </authorList>
    </citation>
    <scope>NUCLEOTIDE SEQUENCE</scope>
</reference>
<accession>A0A382D292</accession>
<evidence type="ECO:0000313" key="1">
    <source>
        <dbReference type="EMBL" id="SVB32606.1"/>
    </source>
</evidence>
<organism evidence="1">
    <name type="scientific">marine metagenome</name>
    <dbReference type="NCBI Taxonomy" id="408172"/>
    <lineage>
        <taxon>unclassified sequences</taxon>
        <taxon>metagenomes</taxon>
        <taxon>ecological metagenomes</taxon>
    </lineage>
</organism>
<sequence>MDENTTPAHYTDTRFCGKDGMVEVDLARDARFKRNIVKSCRTPAEQPRMAIALPTASRSWVPIKSSLEFM</sequence>
<dbReference type="AlphaFoldDB" id="A0A382D292"/>
<dbReference type="EMBL" id="UINC01037309">
    <property type="protein sequence ID" value="SVB32606.1"/>
    <property type="molecule type" value="Genomic_DNA"/>
</dbReference>
<protein>
    <submittedName>
        <fullName evidence="1">Uncharacterized protein</fullName>
    </submittedName>
</protein>
<name>A0A382D292_9ZZZZ</name>
<proteinExistence type="predicted"/>
<gene>
    <name evidence="1" type="ORF">METZ01_LOCUS185460</name>
</gene>